<evidence type="ECO:0000313" key="2">
    <source>
        <dbReference type="EMBL" id="KAH3726041.1"/>
    </source>
</evidence>
<evidence type="ECO:0000313" key="3">
    <source>
        <dbReference type="Proteomes" id="UP000828390"/>
    </source>
</evidence>
<accession>A0A9D4HPB4</accession>
<dbReference type="AlphaFoldDB" id="A0A9D4HPB4"/>
<comment type="caution">
    <text evidence="2">The sequence shown here is derived from an EMBL/GenBank/DDBJ whole genome shotgun (WGS) entry which is preliminary data.</text>
</comment>
<feature type="compositionally biased region" description="Polar residues" evidence="1">
    <location>
        <begin position="41"/>
        <end position="50"/>
    </location>
</feature>
<sequence>MMLYEVSSSAIEALERTTSRHLRKWLRIPPPQFLQRRTVWKEQQASTPTVLTGGGNQDSQDKTRTHPKRLPRCADTRSRHCYPHQQELVGHRDCKQGGGSAQAQLHCRVDCRRT</sequence>
<organism evidence="2 3">
    <name type="scientific">Dreissena polymorpha</name>
    <name type="common">Zebra mussel</name>
    <name type="synonym">Mytilus polymorpha</name>
    <dbReference type="NCBI Taxonomy" id="45954"/>
    <lineage>
        <taxon>Eukaryota</taxon>
        <taxon>Metazoa</taxon>
        <taxon>Spiralia</taxon>
        <taxon>Lophotrochozoa</taxon>
        <taxon>Mollusca</taxon>
        <taxon>Bivalvia</taxon>
        <taxon>Autobranchia</taxon>
        <taxon>Heteroconchia</taxon>
        <taxon>Euheterodonta</taxon>
        <taxon>Imparidentia</taxon>
        <taxon>Neoheterodontei</taxon>
        <taxon>Myida</taxon>
        <taxon>Dreissenoidea</taxon>
        <taxon>Dreissenidae</taxon>
        <taxon>Dreissena</taxon>
    </lineage>
</organism>
<reference evidence="2" key="2">
    <citation type="submission" date="2020-11" db="EMBL/GenBank/DDBJ databases">
        <authorList>
            <person name="McCartney M.A."/>
            <person name="Auch B."/>
            <person name="Kono T."/>
            <person name="Mallez S."/>
            <person name="Becker A."/>
            <person name="Gohl D.M."/>
            <person name="Silverstein K.A.T."/>
            <person name="Koren S."/>
            <person name="Bechman K.B."/>
            <person name="Herman A."/>
            <person name="Abrahante J.E."/>
            <person name="Garbe J."/>
        </authorList>
    </citation>
    <scope>NUCLEOTIDE SEQUENCE</scope>
    <source>
        <strain evidence="2">Duluth1</strain>
        <tissue evidence="2">Whole animal</tissue>
    </source>
</reference>
<keyword evidence="3" id="KW-1185">Reference proteome</keyword>
<dbReference type="Proteomes" id="UP000828390">
    <property type="component" value="Unassembled WGS sequence"/>
</dbReference>
<feature type="region of interest" description="Disordered" evidence="1">
    <location>
        <begin position="39"/>
        <end position="77"/>
    </location>
</feature>
<proteinExistence type="predicted"/>
<protein>
    <submittedName>
        <fullName evidence="2">Uncharacterized protein</fullName>
    </submittedName>
</protein>
<name>A0A9D4HPB4_DREPO</name>
<gene>
    <name evidence="2" type="ORF">DPMN_051896</name>
</gene>
<reference evidence="2" key="1">
    <citation type="journal article" date="2019" name="bioRxiv">
        <title>The Genome of the Zebra Mussel, Dreissena polymorpha: A Resource for Invasive Species Research.</title>
        <authorList>
            <person name="McCartney M.A."/>
            <person name="Auch B."/>
            <person name="Kono T."/>
            <person name="Mallez S."/>
            <person name="Zhang Y."/>
            <person name="Obille A."/>
            <person name="Becker A."/>
            <person name="Abrahante J.E."/>
            <person name="Garbe J."/>
            <person name="Badalamenti J.P."/>
            <person name="Herman A."/>
            <person name="Mangelson H."/>
            <person name="Liachko I."/>
            <person name="Sullivan S."/>
            <person name="Sone E.D."/>
            <person name="Koren S."/>
            <person name="Silverstein K.A.T."/>
            <person name="Beckman K.B."/>
            <person name="Gohl D.M."/>
        </authorList>
    </citation>
    <scope>NUCLEOTIDE SEQUENCE</scope>
    <source>
        <strain evidence="2">Duluth1</strain>
        <tissue evidence="2">Whole animal</tissue>
    </source>
</reference>
<dbReference type="EMBL" id="JAIWYP010000012">
    <property type="protein sequence ID" value="KAH3726041.1"/>
    <property type="molecule type" value="Genomic_DNA"/>
</dbReference>
<evidence type="ECO:0000256" key="1">
    <source>
        <dbReference type="SAM" id="MobiDB-lite"/>
    </source>
</evidence>